<reference evidence="1" key="1">
    <citation type="submission" date="2020-06" db="EMBL/GenBank/DDBJ databases">
        <authorList>
            <person name="Li T."/>
            <person name="Hu X."/>
            <person name="Zhang T."/>
            <person name="Song X."/>
            <person name="Zhang H."/>
            <person name="Dai N."/>
            <person name="Sheng W."/>
            <person name="Hou X."/>
            <person name="Wei L."/>
        </authorList>
    </citation>
    <scope>NUCLEOTIDE SEQUENCE</scope>
    <source>
        <strain evidence="1">KEN1</strain>
        <tissue evidence="1">Leaf</tissue>
    </source>
</reference>
<proteinExistence type="predicted"/>
<comment type="caution">
    <text evidence="1">The sequence shown here is derived from an EMBL/GenBank/DDBJ whole genome shotgun (WGS) entry which is preliminary data.</text>
</comment>
<evidence type="ECO:0000313" key="1">
    <source>
        <dbReference type="EMBL" id="KAL0405679.1"/>
    </source>
</evidence>
<organism evidence="1">
    <name type="scientific">Sesamum latifolium</name>
    <dbReference type="NCBI Taxonomy" id="2727402"/>
    <lineage>
        <taxon>Eukaryota</taxon>
        <taxon>Viridiplantae</taxon>
        <taxon>Streptophyta</taxon>
        <taxon>Embryophyta</taxon>
        <taxon>Tracheophyta</taxon>
        <taxon>Spermatophyta</taxon>
        <taxon>Magnoliopsida</taxon>
        <taxon>eudicotyledons</taxon>
        <taxon>Gunneridae</taxon>
        <taxon>Pentapetalae</taxon>
        <taxon>asterids</taxon>
        <taxon>lamiids</taxon>
        <taxon>Lamiales</taxon>
        <taxon>Pedaliaceae</taxon>
        <taxon>Sesamum</taxon>
    </lineage>
</organism>
<gene>
    <name evidence="1" type="ORF">Slati_3881800</name>
</gene>
<sequence>MDGVLYDPNTNGLFAEKAVWDYACERKVAPKAYINLPDPAWHAWQQLKMIY</sequence>
<name>A0AAW2TMN9_9LAMI</name>
<dbReference type="AlphaFoldDB" id="A0AAW2TMN9"/>
<accession>A0AAW2TMN9</accession>
<protein>
    <submittedName>
        <fullName evidence="1">Uncharacterized protein</fullName>
    </submittedName>
</protein>
<dbReference type="EMBL" id="JACGWN010000014">
    <property type="protein sequence ID" value="KAL0405679.1"/>
    <property type="molecule type" value="Genomic_DNA"/>
</dbReference>
<reference evidence="1" key="2">
    <citation type="journal article" date="2024" name="Plant">
        <title>Genomic evolution and insights into agronomic trait innovations of Sesamum species.</title>
        <authorList>
            <person name="Miao H."/>
            <person name="Wang L."/>
            <person name="Qu L."/>
            <person name="Liu H."/>
            <person name="Sun Y."/>
            <person name="Le M."/>
            <person name="Wang Q."/>
            <person name="Wei S."/>
            <person name="Zheng Y."/>
            <person name="Lin W."/>
            <person name="Duan Y."/>
            <person name="Cao H."/>
            <person name="Xiong S."/>
            <person name="Wang X."/>
            <person name="Wei L."/>
            <person name="Li C."/>
            <person name="Ma Q."/>
            <person name="Ju M."/>
            <person name="Zhao R."/>
            <person name="Li G."/>
            <person name="Mu C."/>
            <person name="Tian Q."/>
            <person name="Mei H."/>
            <person name="Zhang T."/>
            <person name="Gao T."/>
            <person name="Zhang H."/>
        </authorList>
    </citation>
    <scope>NUCLEOTIDE SEQUENCE</scope>
    <source>
        <strain evidence="1">KEN1</strain>
    </source>
</reference>